<keyword evidence="2" id="KW-1133">Transmembrane helix</keyword>
<evidence type="ECO:0000313" key="3">
    <source>
        <dbReference type="EMBL" id="PHJ23542.1"/>
    </source>
</evidence>
<dbReference type="EMBL" id="MIGC01001083">
    <property type="protein sequence ID" value="PHJ23542.1"/>
    <property type="molecule type" value="Genomic_DNA"/>
</dbReference>
<comment type="caution">
    <text evidence="3">The sequence shown here is derived from an EMBL/GenBank/DDBJ whole genome shotgun (WGS) entry which is preliminary data.</text>
</comment>
<dbReference type="VEuPathDB" id="ToxoDB:CSUI_002606"/>
<feature type="compositionally biased region" description="Basic and acidic residues" evidence="1">
    <location>
        <begin position="1045"/>
        <end position="1067"/>
    </location>
</feature>
<feature type="region of interest" description="Disordered" evidence="1">
    <location>
        <begin position="1439"/>
        <end position="1488"/>
    </location>
</feature>
<accession>A0A2C6L873</accession>
<feature type="region of interest" description="Disordered" evidence="1">
    <location>
        <begin position="1024"/>
        <end position="1067"/>
    </location>
</feature>
<feature type="compositionally biased region" description="Basic and acidic residues" evidence="1">
    <location>
        <begin position="374"/>
        <end position="383"/>
    </location>
</feature>
<keyword evidence="4" id="KW-1185">Reference proteome</keyword>
<feature type="region of interest" description="Disordered" evidence="1">
    <location>
        <begin position="327"/>
        <end position="392"/>
    </location>
</feature>
<evidence type="ECO:0000256" key="2">
    <source>
        <dbReference type="SAM" id="Phobius"/>
    </source>
</evidence>
<feature type="compositionally biased region" description="Polar residues" evidence="1">
    <location>
        <begin position="983"/>
        <end position="995"/>
    </location>
</feature>
<feature type="region of interest" description="Disordered" evidence="1">
    <location>
        <begin position="437"/>
        <end position="458"/>
    </location>
</feature>
<feature type="compositionally biased region" description="Basic and acidic residues" evidence="1">
    <location>
        <begin position="747"/>
        <end position="775"/>
    </location>
</feature>
<keyword evidence="2" id="KW-0472">Membrane</keyword>
<dbReference type="RefSeq" id="XP_067925217.1">
    <property type="nucleotide sequence ID" value="XM_068062806.1"/>
</dbReference>
<feature type="compositionally biased region" description="Basic and acidic residues" evidence="1">
    <location>
        <begin position="1449"/>
        <end position="1470"/>
    </location>
</feature>
<feature type="region of interest" description="Disordered" evidence="1">
    <location>
        <begin position="954"/>
        <end position="995"/>
    </location>
</feature>
<feature type="compositionally biased region" description="Basic and acidic residues" evidence="1">
    <location>
        <begin position="875"/>
        <end position="891"/>
    </location>
</feature>
<feature type="region of interest" description="Disordered" evidence="1">
    <location>
        <begin position="730"/>
        <end position="797"/>
    </location>
</feature>
<feature type="compositionally biased region" description="Basic and acidic residues" evidence="1">
    <location>
        <begin position="825"/>
        <end position="865"/>
    </location>
</feature>
<proteinExistence type="predicted"/>
<dbReference type="Proteomes" id="UP000221165">
    <property type="component" value="Unassembled WGS sequence"/>
</dbReference>
<feature type="compositionally biased region" description="Basic and acidic residues" evidence="1">
    <location>
        <begin position="961"/>
        <end position="970"/>
    </location>
</feature>
<evidence type="ECO:0000256" key="1">
    <source>
        <dbReference type="SAM" id="MobiDB-lite"/>
    </source>
</evidence>
<reference evidence="3 4" key="1">
    <citation type="journal article" date="2017" name="Int. J. Parasitol.">
        <title>The genome of the protozoan parasite Cystoisospora suis and a reverse vaccinology approach to identify vaccine candidates.</title>
        <authorList>
            <person name="Palmieri N."/>
            <person name="Shrestha A."/>
            <person name="Ruttkowski B."/>
            <person name="Beck T."/>
            <person name="Vogl C."/>
            <person name="Tomley F."/>
            <person name="Blake D.P."/>
            <person name="Joachim A."/>
        </authorList>
    </citation>
    <scope>NUCLEOTIDE SEQUENCE [LARGE SCALE GENOMIC DNA]</scope>
    <source>
        <strain evidence="3 4">Wien I</strain>
    </source>
</reference>
<sequence>MNRSSQLPFRHAQCGRLPLSSCSTVGNPASLRISASPSSCRVSEKKVDNPIFPTPEATPCVSQQQPTTPATTGTLRRSRLSCCVLFTCFLGFCLFLCTFLALHSSRNSIVSRLIYKETGRDGSQGGQAGHRRTGTKSRGGIVDLRKEKEEDRPSSFFDFLGQWIPTGHLSTYRRNQSRPEAKEDHHNADRGAFEVSLAQHGSSPLPSDVNLPARPRRRGHHSEEESDGEPSDEEEERRSSAKRHGGGEGRPHPVSALSGGDNKDEKDGIQVDSHGYSREDQGGFSSHLNLPSEDDLLVVDDEEAKEWIELPAGAPIRRRSWNFEDEEEEEDATLGNHSPTHPVARDSQVKKNVIEDTEGLPEDNHVVSSNQGDTPKRGNKEDAPGQAVENIDRKHLDPFSDIFVSSSGVSLFPAKRLCQCFRDPASLTALLKALQTEGESVPSNHGREEGGKQSSLEGVPSFLATTAKYGSNDRKGTVEKTQKAVDELMKTMDEKFRFRAVPHLPSLFPEAFSSSPASSRDQGPAGYDTENGESSTRAFSSSPSYDAGGALPEVLIEERAKLAKNRIGTKEIRSVHLASLLASPYVSDTPLLHDLSYADSLRSSMPGFDILREFTEKTPSPSVDALPYSGFLRAERNGKDSVVLPSSDRRTYAHSLLFSSPSLPSPSSDGDELCQTASVDDILFNYAFPPSPWEDFPFLRLGDTGLDSAVQQEQLLSRLLIFSAVPRHRVPAHQERKGARSMNSAVELERGREKVRPEDERGRQPEKDEHERGQEGDDGGEVQADRNERGEGSSPDQVSYFFAPLLAATLVRQSLRCAKSASEISRVDTEHAEDQEGRMGGGEREGEGEETKEKIKGKEDDERIRYYQTPETQAVEERREGAGENKGDTTGRRSKQREGNTAVGMQDDDHRVPAATSAQTLSSTTPERQETDSTAAAFRAASLRVGLLQRLADASVSSPVHRSDELKQGDPGRVPLSRRRSSTADLSSESNSFPTPSRHRLVFWLASFPLSYLNSSALWSSAVEKPSGDSSQFPRSSSLQVGEEVEGRRVHHESQEAADARKGHQDVLRPETGIARLVLDARVLSSGASPLVDPDPSYPALSQVIHAFSEVAAELPITRDPVYDSQAPASDPLPALSKPVASPPSHSDRATDHSFLPGFDARHDIALPPVTDLQMAAALSLQQTRSNLLRHSRRQEVKKVADVLLALVPAVFLPEVLGGTRRHFLDANVRAAGEDSLTQKALEATRRLLDTLARSDGPLHVGTIETFDKQVRDTLSPALSTQWGVILASYEETTKSREKNAVLSQWIAFVVNAIAHGRGEFQSQPLIGEPWHQQQQHEEILSPVSEKGTAKKTAELTTSTLTHRAPKLRGATQGSIFDVDKDIQLGRDVSDLLREIMDESPGVLVFGKRKFDVVLFTRSADRGKLTRLLVESFRSQGLPARSFRPGGESGKKSENKGAETEEARFLKEGEGDFSSSGIAGEGTDKLDKEDAGKISNAQSMHDLAFHDVEAIVAQELDRGTEVGDLGVSSAMKTSSSRDGSVSFATGHHRSPRNEGGTIVGEAKKPAEPTSVESPSGPSSSETQRRRKNTSLDDPMGSVQQTTVEGDFFAWAAGAIKSFFASRATFCLCPQEGGLPSKCIFEALAHACIPVVVGGEYVQNSSFAFSKTNRGTRSSNLFGKEAYCSRSGQLPWTRDGQLVSLARARRCDERYDRSEGLSAFAVSTANTQGGV</sequence>
<feature type="compositionally biased region" description="Polar residues" evidence="1">
    <location>
        <begin position="1530"/>
        <end position="1543"/>
    </location>
</feature>
<name>A0A2C6L873_9APIC</name>
<feature type="region of interest" description="Disordered" evidence="1">
    <location>
        <begin position="819"/>
        <end position="933"/>
    </location>
</feature>
<feature type="compositionally biased region" description="Polar residues" evidence="1">
    <location>
        <begin position="532"/>
        <end position="544"/>
    </location>
</feature>
<feature type="transmembrane region" description="Helical" evidence="2">
    <location>
        <begin position="82"/>
        <end position="102"/>
    </location>
</feature>
<dbReference type="GeneID" id="94426017"/>
<feature type="compositionally biased region" description="Basic and acidic residues" evidence="1">
    <location>
        <begin position="261"/>
        <end position="281"/>
    </location>
</feature>
<feature type="region of interest" description="Disordered" evidence="1">
    <location>
        <begin position="198"/>
        <end position="292"/>
    </location>
</feature>
<feature type="compositionally biased region" description="Low complexity" evidence="1">
    <location>
        <begin position="1567"/>
        <end position="1581"/>
    </location>
</feature>
<gene>
    <name evidence="3" type="ORF">CSUI_002606</name>
</gene>
<feature type="region of interest" description="Disordered" evidence="1">
    <location>
        <begin position="1529"/>
        <end position="1598"/>
    </location>
</feature>
<keyword evidence="2" id="KW-0812">Transmembrane</keyword>
<feature type="compositionally biased region" description="Acidic residues" evidence="1">
    <location>
        <begin position="224"/>
        <end position="235"/>
    </location>
</feature>
<feature type="region of interest" description="Disordered" evidence="1">
    <location>
        <begin position="119"/>
        <end position="149"/>
    </location>
</feature>
<protein>
    <submittedName>
        <fullName evidence="3">Exostosin family protein</fullName>
    </submittedName>
</protein>
<feature type="region of interest" description="Disordered" evidence="1">
    <location>
        <begin position="1122"/>
        <end position="1154"/>
    </location>
</feature>
<feature type="compositionally biased region" description="Polar residues" evidence="1">
    <location>
        <begin position="1028"/>
        <end position="1040"/>
    </location>
</feature>
<evidence type="ECO:0000313" key="4">
    <source>
        <dbReference type="Proteomes" id="UP000221165"/>
    </source>
</evidence>
<feature type="compositionally biased region" description="Low complexity" evidence="1">
    <location>
        <begin position="914"/>
        <end position="925"/>
    </location>
</feature>
<feature type="region of interest" description="Disordered" evidence="1">
    <location>
        <begin position="511"/>
        <end position="544"/>
    </location>
</feature>
<feature type="compositionally biased region" description="Basic and acidic residues" evidence="1">
    <location>
        <begin position="343"/>
        <end position="354"/>
    </location>
</feature>
<dbReference type="OrthoDB" id="331544at2759"/>
<organism evidence="3 4">
    <name type="scientific">Cystoisospora suis</name>
    <dbReference type="NCBI Taxonomy" id="483139"/>
    <lineage>
        <taxon>Eukaryota</taxon>
        <taxon>Sar</taxon>
        <taxon>Alveolata</taxon>
        <taxon>Apicomplexa</taxon>
        <taxon>Conoidasida</taxon>
        <taxon>Coccidia</taxon>
        <taxon>Eucoccidiorida</taxon>
        <taxon>Eimeriorina</taxon>
        <taxon>Sarcocystidae</taxon>
        <taxon>Cystoisospora</taxon>
    </lineage>
</organism>